<evidence type="ECO:0000313" key="2">
    <source>
        <dbReference type="Proteomes" id="UP000013909"/>
    </source>
</evidence>
<dbReference type="EMBL" id="AQHR01000088">
    <property type="protein sequence ID" value="EON76111.1"/>
    <property type="molecule type" value="Genomic_DNA"/>
</dbReference>
<organism evidence="1 2">
    <name type="scientific">Lunatimonas lonarensis</name>
    <dbReference type="NCBI Taxonomy" id="1232681"/>
    <lineage>
        <taxon>Bacteria</taxon>
        <taxon>Pseudomonadati</taxon>
        <taxon>Bacteroidota</taxon>
        <taxon>Cytophagia</taxon>
        <taxon>Cytophagales</taxon>
        <taxon>Cyclobacteriaceae</taxon>
    </lineage>
</organism>
<gene>
    <name evidence="1" type="ORF">ADIS_3239</name>
</gene>
<proteinExistence type="predicted"/>
<dbReference type="STRING" id="1232681.ADIS_3239"/>
<dbReference type="Proteomes" id="UP000013909">
    <property type="component" value="Unassembled WGS sequence"/>
</dbReference>
<keyword evidence="2" id="KW-1185">Reference proteome</keyword>
<accession>R7ZPS0</accession>
<protein>
    <submittedName>
        <fullName evidence="1">Uncharacterized protein</fullName>
    </submittedName>
</protein>
<sequence>MEKKNNGMRMDTKIPPFENLLSCKKQVLKMPDKIWKKNAT</sequence>
<name>R7ZPS0_9BACT</name>
<comment type="caution">
    <text evidence="1">The sequence shown here is derived from an EMBL/GenBank/DDBJ whole genome shotgun (WGS) entry which is preliminary data.</text>
</comment>
<reference evidence="1 2" key="1">
    <citation type="submission" date="2013-02" db="EMBL/GenBank/DDBJ databases">
        <title>A novel strain isolated from Lonar lake, Maharashtra, India.</title>
        <authorList>
            <person name="Singh A."/>
        </authorList>
    </citation>
    <scope>NUCLEOTIDE SEQUENCE [LARGE SCALE GENOMIC DNA]</scope>
    <source>
        <strain evidence="1 2">AK24</strain>
    </source>
</reference>
<dbReference type="AlphaFoldDB" id="R7ZPS0"/>
<evidence type="ECO:0000313" key="1">
    <source>
        <dbReference type="EMBL" id="EON76111.1"/>
    </source>
</evidence>